<dbReference type="OrthoDB" id="9815825at2"/>
<dbReference type="InterPro" id="IPR050463">
    <property type="entry name" value="Gfo/Idh/MocA_oxidrdct_glycsds"/>
</dbReference>
<dbReference type="SUPFAM" id="SSF51735">
    <property type="entry name" value="NAD(P)-binding Rossmann-fold domains"/>
    <property type="match status" value="1"/>
</dbReference>
<evidence type="ECO:0000313" key="5">
    <source>
        <dbReference type="Proteomes" id="UP000295632"/>
    </source>
</evidence>
<evidence type="ECO:0000256" key="1">
    <source>
        <dbReference type="ARBA" id="ARBA00023002"/>
    </source>
</evidence>
<dbReference type="Proteomes" id="UP000295632">
    <property type="component" value="Unassembled WGS sequence"/>
</dbReference>
<feature type="domain" description="GFO/IDH/MocA-like oxidoreductase" evidence="3">
    <location>
        <begin position="133"/>
        <end position="252"/>
    </location>
</feature>
<name>A0A4R6UAT1_9BACI</name>
<dbReference type="Pfam" id="PF22725">
    <property type="entry name" value="GFO_IDH_MocA_C3"/>
    <property type="match status" value="1"/>
</dbReference>
<proteinExistence type="predicted"/>
<organism evidence="4 5">
    <name type="scientific">Aureibacillus halotolerans</name>
    <dbReference type="NCBI Taxonomy" id="1508390"/>
    <lineage>
        <taxon>Bacteria</taxon>
        <taxon>Bacillati</taxon>
        <taxon>Bacillota</taxon>
        <taxon>Bacilli</taxon>
        <taxon>Bacillales</taxon>
        <taxon>Bacillaceae</taxon>
        <taxon>Aureibacillus</taxon>
    </lineage>
</organism>
<keyword evidence="1" id="KW-0560">Oxidoreductase</keyword>
<evidence type="ECO:0000313" key="4">
    <source>
        <dbReference type="EMBL" id="TDQ42163.1"/>
    </source>
</evidence>
<dbReference type="GO" id="GO:0016491">
    <property type="term" value="F:oxidoreductase activity"/>
    <property type="evidence" value="ECO:0007669"/>
    <property type="project" value="UniProtKB-KW"/>
</dbReference>
<accession>A0A4R6UAT1</accession>
<comment type="caution">
    <text evidence="4">The sequence shown here is derived from an EMBL/GenBank/DDBJ whole genome shotgun (WGS) entry which is preliminary data.</text>
</comment>
<keyword evidence="5" id="KW-1185">Reference proteome</keyword>
<gene>
    <name evidence="4" type="ORF">EV213_102194</name>
</gene>
<dbReference type="PANTHER" id="PTHR43818:SF11">
    <property type="entry name" value="BCDNA.GH03377"/>
    <property type="match status" value="1"/>
</dbReference>
<protein>
    <submittedName>
        <fullName evidence="4">Putative dehydrogenase</fullName>
    </submittedName>
</protein>
<dbReference type="SUPFAM" id="SSF55347">
    <property type="entry name" value="Glyceraldehyde-3-phosphate dehydrogenase-like, C-terminal domain"/>
    <property type="match status" value="1"/>
</dbReference>
<dbReference type="PANTHER" id="PTHR43818">
    <property type="entry name" value="BCDNA.GH03377"/>
    <property type="match status" value="1"/>
</dbReference>
<dbReference type="InterPro" id="IPR036291">
    <property type="entry name" value="NAD(P)-bd_dom_sf"/>
</dbReference>
<sequence length="326" mass="35582">MTVRLGVSGVGGISHLHFRQLADIDEVTVTALSDPNGASIAKAIKQFPELDNAQCYSSYEDMLQTEQLDAILLCSPHTLHFSQAMAALDAGCHVLIEKPMTCSSDEAATLCKQAKAVDKVLQVSYQRHFMPIFQYVKEALTDGTIGELTSVNASLYQHWMVGTRNSWRQTPSLSGGGMLMDSGSHIIDVLLWTTNMTPGTIRAHISQQGSPVEIDSHISLQFEEGPLANIAVIGHAPMWDERFVFCGTKGAIIIDNDKLTLRFPGNDPVVPELPEQVTNQDKSFIDAILGKHDVVVPGEFAEKVVTLTEAIYQAAGYDPTNTKEKV</sequence>
<dbReference type="InterPro" id="IPR055170">
    <property type="entry name" value="GFO_IDH_MocA-like_dom"/>
</dbReference>
<dbReference type="Gene3D" id="3.30.360.10">
    <property type="entry name" value="Dihydrodipicolinate Reductase, domain 2"/>
    <property type="match status" value="1"/>
</dbReference>
<evidence type="ECO:0000259" key="2">
    <source>
        <dbReference type="Pfam" id="PF01408"/>
    </source>
</evidence>
<dbReference type="EMBL" id="SNYJ01000002">
    <property type="protein sequence ID" value="TDQ42163.1"/>
    <property type="molecule type" value="Genomic_DNA"/>
</dbReference>
<dbReference type="Pfam" id="PF01408">
    <property type="entry name" value="GFO_IDH_MocA"/>
    <property type="match status" value="1"/>
</dbReference>
<dbReference type="GO" id="GO:0000166">
    <property type="term" value="F:nucleotide binding"/>
    <property type="evidence" value="ECO:0007669"/>
    <property type="project" value="InterPro"/>
</dbReference>
<feature type="domain" description="Gfo/Idh/MocA-like oxidoreductase N-terminal" evidence="2">
    <location>
        <begin position="4"/>
        <end position="125"/>
    </location>
</feature>
<dbReference type="Gene3D" id="3.40.50.720">
    <property type="entry name" value="NAD(P)-binding Rossmann-like Domain"/>
    <property type="match status" value="1"/>
</dbReference>
<dbReference type="InterPro" id="IPR000683">
    <property type="entry name" value="Gfo/Idh/MocA-like_OxRdtase_N"/>
</dbReference>
<dbReference type="RefSeq" id="WP_133579049.1">
    <property type="nucleotide sequence ID" value="NZ_SNYJ01000002.1"/>
</dbReference>
<reference evidence="4 5" key="1">
    <citation type="submission" date="2019-03" db="EMBL/GenBank/DDBJ databases">
        <title>Genomic Encyclopedia of Type Strains, Phase IV (KMG-IV): sequencing the most valuable type-strain genomes for metagenomic binning, comparative biology and taxonomic classification.</title>
        <authorList>
            <person name="Goeker M."/>
        </authorList>
    </citation>
    <scope>NUCLEOTIDE SEQUENCE [LARGE SCALE GENOMIC DNA]</scope>
    <source>
        <strain evidence="4 5">DSM 28697</strain>
    </source>
</reference>
<dbReference type="AlphaFoldDB" id="A0A4R6UAT1"/>
<evidence type="ECO:0000259" key="3">
    <source>
        <dbReference type="Pfam" id="PF22725"/>
    </source>
</evidence>